<sequence>MINITGEIRNLSAKRLIIPTITFILMILSLMIFPFFKVFNPEPISNIYNVRLSDKYVKVTAKTLHYSGYNLIKFGNKKYGYYYALNDNQCVFVLLPVGSTPKKTLTNYSFKGKVIKPNSSYREMLDAFSKDLNWDSQSLSKITGECLISNANYHPIKYMIFMWFVIVIMLISLKNIAEAIMGIVNPYLYPVCTFLNKQLGKEYIDDAESELSFGNYIQINSIYITENYCIDLGKNKISILPLNDIVWCYRLGNISLNPKSEEPTFSLHFTLIDGSTILFKKKTSDEALEAINAIRATEYNIIIGHSESKKKAAKAVINSYKQK</sequence>
<dbReference type="InterPro" id="IPR046555">
    <property type="entry name" value="DUF6709"/>
</dbReference>
<name>A0A413SZC9_9FIRM</name>
<accession>A0A413SZC9</accession>
<feature type="transmembrane region" description="Helical" evidence="1">
    <location>
        <begin position="156"/>
        <end position="173"/>
    </location>
</feature>
<evidence type="ECO:0000313" key="2">
    <source>
        <dbReference type="EMBL" id="RHA75245.1"/>
    </source>
</evidence>
<organism evidence="2 3">
    <name type="scientific">Eubacterium ventriosum</name>
    <dbReference type="NCBI Taxonomy" id="39496"/>
    <lineage>
        <taxon>Bacteria</taxon>
        <taxon>Bacillati</taxon>
        <taxon>Bacillota</taxon>
        <taxon>Clostridia</taxon>
        <taxon>Eubacteriales</taxon>
        <taxon>Eubacteriaceae</taxon>
        <taxon>Eubacterium</taxon>
    </lineage>
</organism>
<dbReference type="EMBL" id="QSFV01000063">
    <property type="protein sequence ID" value="RHA75245.1"/>
    <property type="molecule type" value="Genomic_DNA"/>
</dbReference>
<dbReference type="Proteomes" id="UP000285740">
    <property type="component" value="Unassembled WGS sequence"/>
</dbReference>
<feature type="transmembrane region" description="Helical" evidence="1">
    <location>
        <begin position="16"/>
        <end position="36"/>
    </location>
</feature>
<dbReference type="Pfam" id="PF20456">
    <property type="entry name" value="DUF6709"/>
    <property type="match status" value="1"/>
</dbReference>
<keyword evidence="1" id="KW-1133">Transmembrane helix</keyword>
<protein>
    <submittedName>
        <fullName evidence="2">Uncharacterized protein</fullName>
    </submittedName>
</protein>
<evidence type="ECO:0000256" key="1">
    <source>
        <dbReference type="SAM" id="Phobius"/>
    </source>
</evidence>
<reference evidence="2 3" key="1">
    <citation type="submission" date="2018-08" db="EMBL/GenBank/DDBJ databases">
        <title>A genome reference for cultivated species of the human gut microbiota.</title>
        <authorList>
            <person name="Zou Y."/>
            <person name="Xue W."/>
            <person name="Luo G."/>
        </authorList>
    </citation>
    <scope>NUCLEOTIDE SEQUENCE [LARGE SCALE GENOMIC DNA]</scope>
    <source>
        <strain evidence="2 3">AM42-30</strain>
    </source>
</reference>
<proteinExistence type="predicted"/>
<evidence type="ECO:0000313" key="3">
    <source>
        <dbReference type="Proteomes" id="UP000285740"/>
    </source>
</evidence>
<dbReference type="RefSeq" id="WP_118030929.1">
    <property type="nucleotide sequence ID" value="NZ_QSFV01000063.1"/>
</dbReference>
<dbReference type="AlphaFoldDB" id="A0A413SZC9"/>
<keyword evidence="1" id="KW-0472">Membrane</keyword>
<comment type="caution">
    <text evidence="2">The sequence shown here is derived from an EMBL/GenBank/DDBJ whole genome shotgun (WGS) entry which is preliminary data.</text>
</comment>
<keyword evidence="1" id="KW-0812">Transmembrane</keyword>
<gene>
    <name evidence="2" type="ORF">DW918_11505</name>
</gene>